<dbReference type="EMBL" id="CP012333">
    <property type="protein sequence ID" value="AKV01436.1"/>
    <property type="molecule type" value="Genomic_DNA"/>
</dbReference>
<dbReference type="Proteomes" id="UP000064967">
    <property type="component" value="Chromosome"/>
</dbReference>
<gene>
    <name evidence="1" type="ORF">AKJ09_08099</name>
</gene>
<protein>
    <submittedName>
        <fullName evidence="1">Uncharacterized protein</fullName>
    </submittedName>
</protein>
<evidence type="ECO:0000313" key="1">
    <source>
        <dbReference type="EMBL" id="AKV01436.1"/>
    </source>
</evidence>
<dbReference type="KEGG" id="llu:AKJ09_08099"/>
<proteinExistence type="predicted"/>
<sequence length="238" mass="25769">MFEAIGARAATADDVRDILVRHNDADVFGWVEEILDQIEQRAQNHGTPAPVIELVSGNVEVDELAPKSPWILVVDGDLKATGDLDFATGPYEQSLLLVTGDVSARHFRFNSGAACYIAKRLVLSGCCFGDHGDESAALFAQLVRAHAILLDHVTGINAPELDAVVCSSEGWGLPMHVNYGRSEEHPTLFVPEVLDAERRLDLERAWAHAHGGGELFLPGVHDRLRSTPPVIDGGGKPR</sequence>
<keyword evidence="2" id="KW-1185">Reference proteome</keyword>
<evidence type="ECO:0000313" key="2">
    <source>
        <dbReference type="Proteomes" id="UP000064967"/>
    </source>
</evidence>
<dbReference type="AlphaFoldDB" id="A0A0K1Q6H2"/>
<name>A0A0K1Q6H2_9BACT</name>
<dbReference type="OrthoDB" id="5380727at2"/>
<dbReference type="PATRIC" id="fig|1391654.3.peg.8211"/>
<organism evidence="1 2">
    <name type="scientific">Labilithrix luteola</name>
    <dbReference type="NCBI Taxonomy" id="1391654"/>
    <lineage>
        <taxon>Bacteria</taxon>
        <taxon>Pseudomonadati</taxon>
        <taxon>Myxococcota</taxon>
        <taxon>Polyangia</taxon>
        <taxon>Polyangiales</taxon>
        <taxon>Labilitrichaceae</taxon>
        <taxon>Labilithrix</taxon>
    </lineage>
</organism>
<accession>A0A0K1Q6H2</accession>
<reference evidence="1 2" key="1">
    <citation type="submission" date="2015-08" db="EMBL/GenBank/DDBJ databases">
        <authorList>
            <person name="Babu N.S."/>
            <person name="Beckwith C.J."/>
            <person name="Beseler K.G."/>
            <person name="Brison A."/>
            <person name="Carone J.V."/>
            <person name="Caskin T.P."/>
            <person name="Diamond M."/>
            <person name="Durham M.E."/>
            <person name="Foxe J.M."/>
            <person name="Go M."/>
            <person name="Henderson B.A."/>
            <person name="Jones I.B."/>
            <person name="McGettigan J.A."/>
            <person name="Micheletti S.J."/>
            <person name="Nasrallah M.E."/>
            <person name="Ortiz D."/>
            <person name="Piller C.R."/>
            <person name="Privatt S.R."/>
            <person name="Schneider S.L."/>
            <person name="Sharp S."/>
            <person name="Smith T.C."/>
            <person name="Stanton J.D."/>
            <person name="Ullery H.E."/>
            <person name="Wilson R.J."/>
            <person name="Serrano M.G."/>
            <person name="Buck G."/>
            <person name="Lee V."/>
            <person name="Wang Y."/>
            <person name="Carvalho R."/>
            <person name="Voegtly L."/>
            <person name="Shi R."/>
            <person name="Duckworth R."/>
            <person name="Johnson A."/>
            <person name="Loviza R."/>
            <person name="Walstead R."/>
            <person name="Shah Z."/>
            <person name="Kiflezghi M."/>
            <person name="Wade K."/>
            <person name="Ball S.L."/>
            <person name="Bradley K.W."/>
            <person name="Asai D.J."/>
            <person name="Bowman C.A."/>
            <person name="Russell D.A."/>
            <person name="Pope W.H."/>
            <person name="Jacobs-Sera D."/>
            <person name="Hendrix R.W."/>
            <person name="Hatfull G.F."/>
        </authorList>
    </citation>
    <scope>NUCLEOTIDE SEQUENCE [LARGE SCALE GENOMIC DNA]</scope>
    <source>
        <strain evidence="1 2">DSM 27648</strain>
    </source>
</reference>
<dbReference type="RefSeq" id="WP_146652534.1">
    <property type="nucleotide sequence ID" value="NZ_CP012333.1"/>
</dbReference>